<organism evidence="2 3">
    <name type="scientific">Reticulomyxa filosa</name>
    <dbReference type="NCBI Taxonomy" id="46433"/>
    <lineage>
        <taxon>Eukaryota</taxon>
        <taxon>Sar</taxon>
        <taxon>Rhizaria</taxon>
        <taxon>Retaria</taxon>
        <taxon>Foraminifera</taxon>
        <taxon>Monothalamids</taxon>
        <taxon>Reticulomyxidae</taxon>
        <taxon>Reticulomyxa</taxon>
    </lineage>
</organism>
<reference evidence="2 3" key="1">
    <citation type="journal article" date="2013" name="Curr. Biol.">
        <title>The Genome of the Foraminiferan Reticulomyxa filosa.</title>
        <authorList>
            <person name="Glockner G."/>
            <person name="Hulsmann N."/>
            <person name="Schleicher M."/>
            <person name="Noegel A.A."/>
            <person name="Eichinger L."/>
            <person name="Gallinger C."/>
            <person name="Pawlowski J."/>
            <person name="Sierra R."/>
            <person name="Euteneuer U."/>
            <person name="Pillet L."/>
            <person name="Moustafa A."/>
            <person name="Platzer M."/>
            <person name="Groth M."/>
            <person name="Szafranski K."/>
            <person name="Schliwa M."/>
        </authorList>
    </citation>
    <scope>NUCLEOTIDE SEQUENCE [LARGE SCALE GENOMIC DNA]</scope>
</reference>
<name>X6MSU1_RETFI</name>
<feature type="compositionally biased region" description="Polar residues" evidence="1">
    <location>
        <begin position="1"/>
        <end position="15"/>
    </location>
</feature>
<feature type="compositionally biased region" description="Acidic residues" evidence="1">
    <location>
        <begin position="23"/>
        <end position="44"/>
    </location>
</feature>
<gene>
    <name evidence="2" type="ORF">RFI_20465</name>
</gene>
<feature type="compositionally biased region" description="Basic and acidic residues" evidence="1">
    <location>
        <begin position="71"/>
        <end position="80"/>
    </location>
</feature>
<accession>X6MSU1</accession>
<evidence type="ECO:0000313" key="3">
    <source>
        <dbReference type="Proteomes" id="UP000023152"/>
    </source>
</evidence>
<dbReference type="AlphaFoldDB" id="X6MSU1"/>
<evidence type="ECO:0008006" key="4">
    <source>
        <dbReference type="Google" id="ProtNLM"/>
    </source>
</evidence>
<evidence type="ECO:0000313" key="2">
    <source>
        <dbReference type="EMBL" id="ETO16874.1"/>
    </source>
</evidence>
<feature type="non-terminal residue" evidence="2">
    <location>
        <position position="184"/>
    </location>
</feature>
<evidence type="ECO:0000256" key="1">
    <source>
        <dbReference type="SAM" id="MobiDB-lite"/>
    </source>
</evidence>
<dbReference type="EMBL" id="ASPP01017735">
    <property type="protein sequence ID" value="ETO16874.1"/>
    <property type="molecule type" value="Genomic_DNA"/>
</dbReference>
<sequence>MLAELSQNSSTQSAKTKTREKMEDDDFSEINDECLEIEDDEEEEIQGHAHRQSHATLRRESPSKISVGKPTENKSEKSELTTEEALSKIEMIISSKQEKGAKPYQEDSTCVFYSPDLTVLMGAVFDGHGGINGQIASKKLANLTLEYFQKNWQKIRDWTKEEWKTEMTSWFDEMQTIVRNCFTE</sequence>
<protein>
    <recommendedName>
        <fullName evidence="4">PPM-type phosphatase domain-containing protein</fullName>
    </recommendedName>
</protein>
<dbReference type="SUPFAM" id="SSF81606">
    <property type="entry name" value="PP2C-like"/>
    <property type="match status" value="1"/>
</dbReference>
<proteinExistence type="predicted"/>
<dbReference type="Proteomes" id="UP000023152">
    <property type="component" value="Unassembled WGS sequence"/>
</dbReference>
<feature type="region of interest" description="Disordered" evidence="1">
    <location>
        <begin position="1"/>
        <end position="83"/>
    </location>
</feature>
<dbReference type="Gene3D" id="3.60.40.10">
    <property type="entry name" value="PPM-type phosphatase domain"/>
    <property type="match status" value="1"/>
</dbReference>
<keyword evidence="3" id="KW-1185">Reference proteome</keyword>
<dbReference type="InterPro" id="IPR036457">
    <property type="entry name" value="PPM-type-like_dom_sf"/>
</dbReference>
<comment type="caution">
    <text evidence="2">The sequence shown here is derived from an EMBL/GenBank/DDBJ whole genome shotgun (WGS) entry which is preliminary data.</text>
</comment>